<accession>K1QT64</accession>
<dbReference type="AlphaFoldDB" id="K1QT64"/>
<dbReference type="HOGENOM" id="CLU_1588114_0_0_1"/>
<sequence length="168" mass="18890">MVLNVNVKSVILEARELKISDQKTTSSIEICDVIGCHLCEEPGGFLPSFFGSTPYLVIKYISKCKNYKWTAENVHVTGSREECEALRTKVNEKLGQETERPKKLGVFINPIGGSQNSLNVYSKTITPLFRAANIKYASRKHTWLLMEMHGFLARSENVAAYPIHLKNA</sequence>
<name>K1QT64_MAGGI</name>
<organism evidence="1">
    <name type="scientific">Magallana gigas</name>
    <name type="common">Pacific oyster</name>
    <name type="synonym">Crassostrea gigas</name>
    <dbReference type="NCBI Taxonomy" id="29159"/>
    <lineage>
        <taxon>Eukaryota</taxon>
        <taxon>Metazoa</taxon>
        <taxon>Spiralia</taxon>
        <taxon>Lophotrochozoa</taxon>
        <taxon>Mollusca</taxon>
        <taxon>Bivalvia</taxon>
        <taxon>Autobranchia</taxon>
        <taxon>Pteriomorphia</taxon>
        <taxon>Ostreida</taxon>
        <taxon>Ostreoidea</taxon>
        <taxon>Ostreidae</taxon>
        <taxon>Magallana</taxon>
    </lineage>
</organism>
<reference evidence="1" key="1">
    <citation type="journal article" date="2012" name="Nature">
        <title>The oyster genome reveals stress adaptation and complexity of shell formation.</title>
        <authorList>
            <person name="Zhang G."/>
            <person name="Fang X."/>
            <person name="Guo X."/>
            <person name="Li L."/>
            <person name="Luo R."/>
            <person name="Xu F."/>
            <person name="Yang P."/>
            <person name="Zhang L."/>
            <person name="Wang X."/>
            <person name="Qi H."/>
            <person name="Xiong Z."/>
            <person name="Que H."/>
            <person name="Xie Y."/>
            <person name="Holland P.W."/>
            <person name="Paps J."/>
            <person name="Zhu Y."/>
            <person name="Wu F."/>
            <person name="Chen Y."/>
            <person name="Wang J."/>
            <person name="Peng C."/>
            <person name="Meng J."/>
            <person name="Yang L."/>
            <person name="Liu J."/>
            <person name="Wen B."/>
            <person name="Zhang N."/>
            <person name="Huang Z."/>
            <person name="Zhu Q."/>
            <person name="Feng Y."/>
            <person name="Mount A."/>
            <person name="Hedgecock D."/>
            <person name="Xu Z."/>
            <person name="Liu Y."/>
            <person name="Domazet-Loso T."/>
            <person name="Du Y."/>
            <person name="Sun X."/>
            <person name="Zhang S."/>
            <person name="Liu B."/>
            <person name="Cheng P."/>
            <person name="Jiang X."/>
            <person name="Li J."/>
            <person name="Fan D."/>
            <person name="Wang W."/>
            <person name="Fu W."/>
            <person name="Wang T."/>
            <person name="Wang B."/>
            <person name="Zhang J."/>
            <person name="Peng Z."/>
            <person name="Li Y."/>
            <person name="Li N."/>
            <person name="Wang J."/>
            <person name="Chen M."/>
            <person name="He Y."/>
            <person name="Tan F."/>
            <person name="Song X."/>
            <person name="Zheng Q."/>
            <person name="Huang R."/>
            <person name="Yang H."/>
            <person name="Du X."/>
            <person name="Chen L."/>
            <person name="Yang M."/>
            <person name="Gaffney P.M."/>
            <person name="Wang S."/>
            <person name="Luo L."/>
            <person name="She Z."/>
            <person name="Ming Y."/>
            <person name="Huang W."/>
            <person name="Zhang S."/>
            <person name="Huang B."/>
            <person name="Zhang Y."/>
            <person name="Qu T."/>
            <person name="Ni P."/>
            <person name="Miao G."/>
            <person name="Wang J."/>
            <person name="Wang Q."/>
            <person name="Steinberg C.E."/>
            <person name="Wang H."/>
            <person name="Li N."/>
            <person name="Qian L."/>
            <person name="Zhang G."/>
            <person name="Li Y."/>
            <person name="Yang H."/>
            <person name="Liu X."/>
            <person name="Wang J."/>
            <person name="Yin Y."/>
            <person name="Wang J."/>
        </authorList>
    </citation>
    <scope>NUCLEOTIDE SEQUENCE [LARGE SCALE GENOMIC DNA]</scope>
    <source>
        <strain evidence="1">05x7-T-G4-1.051#20</strain>
    </source>
</reference>
<proteinExistence type="predicted"/>
<protein>
    <recommendedName>
        <fullName evidence="2">Ceramide kinase</fullName>
    </recommendedName>
</protein>
<evidence type="ECO:0000313" key="1">
    <source>
        <dbReference type="EMBL" id="EKC36853.1"/>
    </source>
</evidence>
<evidence type="ECO:0008006" key="2">
    <source>
        <dbReference type="Google" id="ProtNLM"/>
    </source>
</evidence>
<dbReference type="InterPro" id="IPR017438">
    <property type="entry name" value="ATP-NAD_kinase_N"/>
</dbReference>
<dbReference type="EMBL" id="JH815840">
    <property type="protein sequence ID" value="EKC36853.1"/>
    <property type="molecule type" value="Genomic_DNA"/>
</dbReference>
<dbReference type="InParanoid" id="K1QT64"/>
<dbReference type="Gene3D" id="3.40.50.10330">
    <property type="entry name" value="Probable inorganic polyphosphate/atp-NAD kinase, domain 1"/>
    <property type="match status" value="1"/>
</dbReference>
<gene>
    <name evidence="1" type="ORF">CGI_10014145</name>
</gene>